<name>A0A194R714_PAPMA</name>
<feature type="domain" description="C2" evidence="4">
    <location>
        <begin position="227"/>
        <end position="338"/>
    </location>
</feature>
<feature type="transmembrane region" description="Helical" evidence="3">
    <location>
        <begin position="426"/>
        <end position="452"/>
    </location>
</feature>
<proteinExistence type="predicted"/>
<dbReference type="GO" id="GO:0030672">
    <property type="term" value="C:synaptic vesicle membrane"/>
    <property type="evidence" value="ECO:0007669"/>
    <property type="project" value="TreeGrafter"/>
</dbReference>
<gene>
    <name evidence="5" type="ORF">RR48_10792</name>
</gene>
<dbReference type="EMBL" id="KQ460615">
    <property type="protein sequence ID" value="KPJ13608.1"/>
    <property type="molecule type" value="Genomic_DNA"/>
</dbReference>
<dbReference type="InterPro" id="IPR035892">
    <property type="entry name" value="C2_domain_sf"/>
</dbReference>
<evidence type="ECO:0000313" key="6">
    <source>
        <dbReference type="Proteomes" id="UP000053240"/>
    </source>
</evidence>
<evidence type="ECO:0000259" key="4">
    <source>
        <dbReference type="PROSITE" id="PS50004"/>
    </source>
</evidence>
<dbReference type="Gene3D" id="2.60.40.150">
    <property type="entry name" value="C2 domain"/>
    <property type="match status" value="2"/>
</dbReference>
<keyword evidence="2" id="KW-0106">Calcium</keyword>
<dbReference type="GO" id="GO:0046928">
    <property type="term" value="P:regulation of neurotransmitter secretion"/>
    <property type="evidence" value="ECO:0007669"/>
    <property type="project" value="TreeGrafter"/>
</dbReference>
<dbReference type="GO" id="GO:0005509">
    <property type="term" value="F:calcium ion binding"/>
    <property type="evidence" value="ECO:0007669"/>
    <property type="project" value="TreeGrafter"/>
</dbReference>
<dbReference type="PANTHER" id="PTHR45911:SF4">
    <property type="entry name" value="MULTIPLE C2 AND TRANSMEMBRANE DOMAIN-CONTAINING PROTEIN"/>
    <property type="match status" value="1"/>
</dbReference>
<protein>
    <submittedName>
        <fullName evidence="5">Multiple C2 and transmembrane domain-containing protein 1</fullName>
    </submittedName>
</protein>
<sequence>MSGFYDFVPNLRDSIDRNDDGIPRSRNIPKSFKMWRSTSMSNLVSNSNKIRSHVYESAPSDNSKYASAESLTTLSSYKSKKSHWLLKDLENFWDSWDTIVTIILVAAKDLPRPPNDGTTHELYGKFRLGSETFRSKSVIHTRRPEWRERFKLHLHKDHSLKLTLWDRGRQKIFMGSCVLDLSKLEKERTHDIWQELDDGYGSVHLSVTMCVVRYLHTAPKTIKTDFQHEQVYWNNDWRLVGCLKVKVIRAKGLSGKPSAYCTLELDNEQLQTHSASSGPDPVWDKSYVFNVYDVTSALSLKVYSSSLTNAFLTELLGQVSIPLLNITNGETRWYALKNRNNRNVAKGNCPRILLTMTVTWNPIKATLRLFQPKEVKYIEEAPKWDISLLMRNLPIFVDHFNNILYFNEIFKRLFEWNNREMSAIALFFWLMLCYHLTPSMIPLTLLLVFIFLRIYTWIQGNNYFIDSGAEIKSENNSNNNQKENKGLAYRINDMPEIILTVSNVLELIVSFLERLKNLFTFQVPFLSYVVMSILALLSLVLYFVPFNYLLMLFGIYKFMRKYLNPDRILNNDFIDFISRIPDDRILKDWKELNVPEPFLKKFREKIHKL</sequence>
<evidence type="ECO:0000256" key="3">
    <source>
        <dbReference type="SAM" id="Phobius"/>
    </source>
</evidence>
<feature type="domain" description="C2" evidence="4">
    <location>
        <begin position="75"/>
        <end position="194"/>
    </location>
</feature>
<dbReference type="Proteomes" id="UP000053240">
    <property type="component" value="Unassembled WGS sequence"/>
</dbReference>
<accession>A0A194R714</accession>
<keyword evidence="6" id="KW-1185">Reference proteome</keyword>
<dbReference type="PANTHER" id="PTHR45911">
    <property type="entry name" value="C2 DOMAIN-CONTAINING PROTEIN"/>
    <property type="match status" value="1"/>
</dbReference>
<dbReference type="SUPFAM" id="SSF49562">
    <property type="entry name" value="C2 domain (Calcium/lipid-binding domain, CaLB)"/>
    <property type="match status" value="2"/>
</dbReference>
<dbReference type="Pfam" id="PF00168">
    <property type="entry name" value="C2"/>
    <property type="match status" value="2"/>
</dbReference>
<dbReference type="PROSITE" id="PS50004">
    <property type="entry name" value="C2"/>
    <property type="match status" value="2"/>
</dbReference>
<evidence type="ECO:0000256" key="1">
    <source>
        <dbReference type="ARBA" id="ARBA00022723"/>
    </source>
</evidence>
<keyword evidence="3" id="KW-1133">Transmembrane helix</keyword>
<dbReference type="AlphaFoldDB" id="A0A194R714"/>
<feature type="transmembrane region" description="Helical" evidence="3">
    <location>
        <begin position="525"/>
        <end position="550"/>
    </location>
</feature>
<reference evidence="5 6" key="1">
    <citation type="journal article" date="2015" name="Nat. Commun.">
        <title>Outbred genome sequencing and CRISPR/Cas9 gene editing in butterflies.</title>
        <authorList>
            <person name="Li X."/>
            <person name="Fan D."/>
            <person name="Zhang W."/>
            <person name="Liu G."/>
            <person name="Zhang L."/>
            <person name="Zhao L."/>
            <person name="Fang X."/>
            <person name="Chen L."/>
            <person name="Dong Y."/>
            <person name="Chen Y."/>
            <person name="Ding Y."/>
            <person name="Zhao R."/>
            <person name="Feng M."/>
            <person name="Zhu Y."/>
            <person name="Feng Y."/>
            <person name="Jiang X."/>
            <person name="Zhu D."/>
            <person name="Xiang H."/>
            <person name="Feng X."/>
            <person name="Li S."/>
            <person name="Wang J."/>
            <person name="Zhang G."/>
            <person name="Kronforst M.R."/>
            <person name="Wang W."/>
        </authorList>
    </citation>
    <scope>NUCLEOTIDE SEQUENCE [LARGE SCALE GENOMIC DNA]</scope>
    <source>
        <strain evidence="5">Ya'a_city_454_Pm</strain>
        <tissue evidence="5">Whole body</tissue>
    </source>
</reference>
<keyword evidence="3 5" id="KW-0812">Transmembrane</keyword>
<dbReference type="SMART" id="SM00239">
    <property type="entry name" value="C2"/>
    <property type="match status" value="2"/>
</dbReference>
<dbReference type="InterPro" id="IPR000008">
    <property type="entry name" value="C2_dom"/>
</dbReference>
<evidence type="ECO:0000313" key="5">
    <source>
        <dbReference type="EMBL" id="KPJ13608.1"/>
    </source>
</evidence>
<evidence type="ECO:0000256" key="2">
    <source>
        <dbReference type="ARBA" id="ARBA00022837"/>
    </source>
</evidence>
<keyword evidence="3" id="KW-0472">Membrane</keyword>
<keyword evidence="1" id="KW-0479">Metal-binding</keyword>
<dbReference type="InParanoid" id="A0A194R714"/>
<organism evidence="5 6">
    <name type="scientific">Papilio machaon</name>
    <name type="common">Old World swallowtail butterfly</name>
    <dbReference type="NCBI Taxonomy" id="76193"/>
    <lineage>
        <taxon>Eukaryota</taxon>
        <taxon>Metazoa</taxon>
        <taxon>Ecdysozoa</taxon>
        <taxon>Arthropoda</taxon>
        <taxon>Hexapoda</taxon>
        <taxon>Insecta</taxon>
        <taxon>Pterygota</taxon>
        <taxon>Neoptera</taxon>
        <taxon>Endopterygota</taxon>
        <taxon>Lepidoptera</taxon>
        <taxon>Glossata</taxon>
        <taxon>Ditrysia</taxon>
        <taxon>Papilionoidea</taxon>
        <taxon>Papilionidae</taxon>
        <taxon>Papilioninae</taxon>
        <taxon>Papilio</taxon>
    </lineage>
</organism>